<protein>
    <recommendedName>
        <fullName evidence="3">WXG100 family type VII secretion target</fullName>
    </recommendedName>
</protein>
<dbReference type="EMBL" id="CP115300">
    <property type="protein sequence ID" value="WBO62525.1"/>
    <property type="molecule type" value="Genomic_DNA"/>
</dbReference>
<evidence type="ECO:0000313" key="1">
    <source>
        <dbReference type="EMBL" id="WBO62525.1"/>
    </source>
</evidence>
<keyword evidence="2" id="KW-1185">Reference proteome</keyword>
<dbReference type="InterPro" id="IPR036689">
    <property type="entry name" value="ESAT-6-like_sf"/>
</dbReference>
<proteinExistence type="predicted"/>
<reference evidence="1 2" key="1">
    <citation type="submission" date="2022-12" db="EMBL/GenBank/DDBJ databases">
        <authorList>
            <person name="Mo P."/>
        </authorList>
    </citation>
    <scope>NUCLEOTIDE SEQUENCE [LARGE SCALE GENOMIC DNA]</scope>
    <source>
        <strain evidence="1 2">HUAS 2-6</strain>
    </source>
</reference>
<accession>A0ABY7NWC7</accession>
<organism evidence="1 2">
    <name type="scientific">Streptomyces camelliae</name>
    <dbReference type="NCBI Taxonomy" id="3004093"/>
    <lineage>
        <taxon>Bacteria</taxon>
        <taxon>Bacillati</taxon>
        <taxon>Actinomycetota</taxon>
        <taxon>Actinomycetes</taxon>
        <taxon>Kitasatosporales</taxon>
        <taxon>Streptomycetaceae</taxon>
        <taxon>Streptomyces</taxon>
    </lineage>
</organism>
<sequence length="93" mass="9596">MDTGPVVDPIAQPAATELVARARHVNALVAEMVSTAAPLVEPTVWNGTDAGVFRAAWPGLVNSVRTATADLLDTASDALRSIQRTSAAQEADG</sequence>
<evidence type="ECO:0008006" key="3">
    <source>
        <dbReference type="Google" id="ProtNLM"/>
    </source>
</evidence>
<evidence type="ECO:0000313" key="2">
    <source>
        <dbReference type="Proteomes" id="UP001212326"/>
    </source>
</evidence>
<dbReference type="SUPFAM" id="SSF140453">
    <property type="entry name" value="EsxAB dimer-like"/>
    <property type="match status" value="1"/>
</dbReference>
<gene>
    <name evidence="1" type="ORF">O1G22_06675</name>
</gene>
<name>A0ABY7NWC7_9ACTN</name>
<dbReference type="RefSeq" id="WP_270080456.1">
    <property type="nucleotide sequence ID" value="NZ_CP115300.1"/>
</dbReference>
<dbReference type="Proteomes" id="UP001212326">
    <property type="component" value="Chromosome"/>
</dbReference>